<dbReference type="SUPFAM" id="SSF51445">
    <property type="entry name" value="(Trans)glycosidases"/>
    <property type="match status" value="1"/>
</dbReference>
<protein>
    <recommendedName>
        <fullName evidence="3">beta-galactosidase</fullName>
        <ecNumber evidence="3">3.2.1.23</ecNumber>
    </recommendedName>
</protein>
<dbReference type="PANTHER" id="PTHR23421">
    <property type="entry name" value="BETA-GALACTOSIDASE RELATED"/>
    <property type="match status" value="1"/>
</dbReference>
<organism evidence="7 8">
    <name type="scientific">Gossypium anomalum</name>
    <dbReference type="NCBI Taxonomy" id="47600"/>
    <lineage>
        <taxon>Eukaryota</taxon>
        <taxon>Viridiplantae</taxon>
        <taxon>Streptophyta</taxon>
        <taxon>Embryophyta</taxon>
        <taxon>Tracheophyta</taxon>
        <taxon>Spermatophyta</taxon>
        <taxon>Magnoliopsida</taxon>
        <taxon>eudicotyledons</taxon>
        <taxon>Gunneridae</taxon>
        <taxon>Pentapetalae</taxon>
        <taxon>rosids</taxon>
        <taxon>malvids</taxon>
        <taxon>Malvales</taxon>
        <taxon>Malvaceae</taxon>
        <taxon>Malvoideae</taxon>
        <taxon>Gossypium</taxon>
    </lineage>
</organism>
<comment type="catalytic activity">
    <reaction evidence="1">
        <text>Hydrolysis of terminal non-reducing beta-D-galactose residues in beta-D-galactosides.</text>
        <dbReference type="EC" id="3.2.1.23"/>
    </reaction>
</comment>
<evidence type="ECO:0000256" key="4">
    <source>
        <dbReference type="ARBA" id="ARBA00022801"/>
    </source>
</evidence>
<comment type="caution">
    <text evidence="7">The sequence shown here is derived from an EMBL/GenBank/DDBJ whole genome shotgun (WGS) entry which is preliminary data.</text>
</comment>
<dbReference type="GO" id="GO:0005975">
    <property type="term" value="P:carbohydrate metabolic process"/>
    <property type="evidence" value="ECO:0007669"/>
    <property type="project" value="InterPro"/>
</dbReference>
<dbReference type="InterPro" id="IPR031330">
    <property type="entry name" value="Gly_Hdrlase_35_cat"/>
</dbReference>
<proteinExistence type="inferred from homology"/>
<feature type="domain" description="Glycoside hydrolase 35 catalytic" evidence="6">
    <location>
        <begin position="17"/>
        <end position="172"/>
    </location>
</feature>
<evidence type="ECO:0000259" key="6">
    <source>
        <dbReference type="Pfam" id="PF01301"/>
    </source>
</evidence>
<sequence>MGSSPATLPSNDGTAIDQGMWPDLIQKAKDGGLDTVKTYIFWNAHEPIRQQYNFEGNLEAGLYGILRLGPYVCAEWNYGGFPVWLNNIEGVELRTDNEIYKNEMRIFVTKMVDMCKEAKLFASQGGPIILAQIENEYGNIMWAYKDKGVAYVNWCAEMAAAQNIGDYMSTAECSIAHCNFCYSFFFT</sequence>
<dbReference type="EMBL" id="JAHUZN010000012">
    <property type="protein sequence ID" value="KAG8474316.1"/>
    <property type="molecule type" value="Genomic_DNA"/>
</dbReference>
<dbReference type="EC" id="3.2.1.23" evidence="3"/>
<evidence type="ECO:0000313" key="8">
    <source>
        <dbReference type="Proteomes" id="UP000701853"/>
    </source>
</evidence>
<dbReference type="InterPro" id="IPR017853">
    <property type="entry name" value="GH"/>
</dbReference>
<keyword evidence="8" id="KW-1185">Reference proteome</keyword>
<name>A0A8J5Y7M2_9ROSI</name>
<keyword evidence="4" id="KW-0378">Hydrolase</keyword>
<dbReference type="PRINTS" id="PR00742">
    <property type="entry name" value="GLHYDRLASE35"/>
</dbReference>
<dbReference type="Proteomes" id="UP000701853">
    <property type="component" value="Chromosome 12"/>
</dbReference>
<dbReference type="OrthoDB" id="1657402at2759"/>
<evidence type="ECO:0000256" key="5">
    <source>
        <dbReference type="ARBA" id="ARBA00023295"/>
    </source>
</evidence>
<evidence type="ECO:0000256" key="1">
    <source>
        <dbReference type="ARBA" id="ARBA00001412"/>
    </source>
</evidence>
<reference evidence="7 8" key="1">
    <citation type="journal article" date="2021" name="bioRxiv">
        <title>The Gossypium anomalum genome as a resource for cotton improvement and evolutionary analysis of hybrid incompatibility.</title>
        <authorList>
            <person name="Grover C.E."/>
            <person name="Yuan D."/>
            <person name="Arick M.A."/>
            <person name="Miller E.R."/>
            <person name="Hu G."/>
            <person name="Peterson D.G."/>
            <person name="Wendel J.F."/>
            <person name="Udall J.A."/>
        </authorList>
    </citation>
    <scope>NUCLEOTIDE SEQUENCE [LARGE SCALE GENOMIC DNA]</scope>
    <source>
        <strain evidence="7">JFW-Udall</strain>
        <tissue evidence="7">Leaf</tissue>
    </source>
</reference>
<dbReference type="PROSITE" id="PS01182">
    <property type="entry name" value="GLYCOSYL_HYDROL_F35"/>
    <property type="match status" value="1"/>
</dbReference>
<keyword evidence="5" id="KW-0326">Glycosidase</keyword>
<dbReference type="Pfam" id="PF01301">
    <property type="entry name" value="Glyco_hydro_35"/>
    <property type="match status" value="1"/>
</dbReference>
<dbReference type="GO" id="GO:0004565">
    <property type="term" value="F:beta-galactosidase activity"/>
    <property type="evidence" value="ECO:0007669"/>
    <property type="project" value="UniProtKB-EC"/>
</dbReference>
<evidence type="ECO:0000313" key="7">
    <source>
        <dbReference type="EMBL" id="KAG8474316.1"/>
    </source>
</evidence>
<comment type="similarity">
    <text evidence="2">Belongs to the glycosyl hydrolase 35 family.</text>
</comment>
<evidence type="ECO:0000256" key="3">
    <source>
        <dbReference type="ARBA" id="ARBA00012756"/>
    </source>
</evidence>
<dbReference type="InterPro" id="IPR001944">
    <property type="entry name" value="Glycoside_Hdrlase_35"/>
</dbReference>
<dbReference type="InterPro" id="IPR019801">
    <property type="entry name" value="Glyco_hydro_35_CS"/>
</dbReference>
<dbReference type="Gene3D" id="3.20.20.80">
    <property type="entry name" value="Glycosidases"/>
    <property type="match status" value="1"/>
</dbReference>
<accession>A0A8J5Y7M2</accession>
<dbReference type="AlphaFoldDB" id="A0A8J5Y7M2"/>
<evidence type="ECO:0000256" key="2">
    <source>
        <dbReference type="ARBA" id="ARBA00009809"/>
    </source>
</evidence>
<gene>
    <name evidence="7" type="ORF">CXB51_034035</name>
</gene>